<gene>
    <name evidence="2" type="ORF">FisN_1Hh334</name>
</gene>
<evidence type="ECO:0000313" key="2">
    <source>
        <dbReference type="EMBL" id="GAX10793.1"/>
    </source>
</evidence>
<keyword evidence="3" id="KW-1185">Reference proteome</keyword>
<reference evidence="2 3" key="1">
    <citation type="journal article" date="2015" name="Plant Cell">
        <title>Oil accumulation by the oleaginous diatom Fistulifera solaris as revealed by the genome and transcriptome.</title>
        <authorList>
            <person name="Tanaka T."/>
            <person name="Maeda Y."/>
            <person name="Veluchamy A."/>
            <person name="Tanaka M."/>
            <person name="Abida H."/>
            <person name="Marechal E."/>
            <person name="Bowler C."/>
            <person name="Muto M."/>
            <person name="Sunaga Y."/>
            <person name="Tanaka M."/>
            <person name="Yoshino T."/>
            <person name="Taniguchi T."/>
            <person name="Fukuda Y."/>
            <person name="Nemoto M."/>
            <person name="Matsumoto M."/>
            <person name="Wong P.S."/>
            <person name="Aburatani S."/>
            <person name="Fujibuchi W."/>
        </authorList>
    </citation>
    <scope>NUCLEOTIDE SEQUENCE [LARGE SCALE GENOMIC DNA]</scope>
    <source>
        <strain evidence="2 3">JPCC DA0580</strain>
    </source>
</reference>
<protein>
    <recommendedName>
        <fullName evidence="4">EF-hand domain-containing protein</fullName>
    </recommendedName>
</protein>
<organism evidence="2 3">
    <name type="scientific">Fistulifera solaris</name>
    <name type="common">Oleaginous diatom</name>
    <dbReference type="NCBI Taxonomy" id="1519565"/>
    <lineage>
        <taxon>Eukaryota</taxon>
        <taxon>Sar</taxon>
        <taxon>Stramenopiles</taxon>
        <taxon>Ochrophyta</taxon>
        <taxon>Bacillariophyta</taxon>
        <taxon>Bacillariophyceae</taxon>
        <taxon>Bacillariophycidae</taxon>
        <taxon>Naviculales</taxon>
        <taxon>Naviculaceae</taxon>
        <taxon>Fistulifera</taxon>
    </lineage>
</organism>
<evidence type="ECO:0000313" key="3">
    <source>
        <dbReference type="Proteomes" id="UP000198406"/>
    </source>
</evidence>
<proteinExistence type="predicted"/>
<dbReference type="OrthoDB" id="42162at2759"/>
<dbReference type="Proteomes" id="UP000198406">
    <property type="component" value="Unassembled WGS sequence"/>
</dbReference>
<dbReference type="EMBL" id="BDSP01000025">
    <property type="protein sequence ID" value="GAX10793.1"/>
    <property type="molecule type" value="Genomic_DNA"/>
</dbReference>
<dbReference type="AlphaFoldDB" id="A0A1Z5J9W6"/>
<accession>A0A1Z5J9W6</accession>
<feature type="region of interest" description="Disordered" evidence="1">
    <location>
        <begin position="891"/>
        <end position="914"/>
    </location>
</feature>
<evidence type="ECO:0000256" key="1">
    <source>
        <dbReference type="SAM" id="MobiDB-lite"/>
    </source>
</evidence>
<dbReference type="InParanoid" id="A0A1Z5J9W6"/>
<evidence type="ECO:0008006" key="4">
    <source>
        <dbReference type="Google" id="ProtNLM"/>
    </source>
</evidence>
<name>A0A1Z5J9W6_FISSO</name>
<feature type="region of interest" description="Disordered" evidence="1">
    <location>
        <begin position="373"/>
        <end position="406"/>
    </location>
</feature>
<comment type="caution">
    <text evidence="2">The sequence shown here is derived from an EMBL/GenBank/DDBJ whole genome shotgun (WGS) entry which is preliminary data.</text>
</comment>
<sequence>MTTESTRYLPHRGQLVRENESLDSPYVIHIRVPEMDSFHRLVFCRRDLEFAQNLFAIVDTENRGWVTRESVREFALLRCPVFWRRDDDLRRLELTGETKNRGSMTFTEIWQAVVLSACNSSECGLDSSRKEEPELIGIEGWLVFCRMVALAQYLEAKRRFSARHLQQTMRHRNAPRGSEVVMIDVPPADPPVPLSVAQLADYERMNKTPLPLPELDLDHSLVAAHDLAKHQATYRTSGRVKVSLFGTQHPTTFLPTNVGKAPSTKALEFALTFIKPSDTTHDEVVVRRSMEDLKWLDDTFASHKVLGGTLCGRILPPFPGGSQTAGGSLASHFQKEDSVINASIKKTGGAINAAAASVGIVRDVAKSIFASFSESSPSSLPNANPMMHDEKPGQTVSHKKSTKKNATITSTSIPESYYNPNSPVFKGRQLERYLNFLLEHPALSTSFPLNTILQASQSGLEAAKVALAECHRLTKERSHHAPKVGGDDKSMAWTCVSPELSNFAWVRTAAQAAMALKVHGMLETTGLQSASAKLQHASLPTFGRGIGREEDETFAQQLAHSSIEDSSFPLSACAGNDFEDGVINVDGEDGYDLLPLPVPAPERRILSAGSRHGQVLTNTGKEERFHYGTGFDERGFALEAHNDDDGASAFLGDISVDENIDKLREVIGSVDSTLTRCLVSVGRIGKAQKERQSKHLEIVGGFDSWEGMRGRFVSQRSLMKSVPGIGQSREVYEESDLAFIDDLSWQASLAASAVAAAEDVRKAVRASKTASSAKAAASAAAFSAQSVCENGEFSSIDEARAAQTRASISQSHAIHAAVIEHEANSVKRRAALALAHDVKCWNIHRKREMLNACLSYAKLQHEAARRSVDAWSTLRDGFIVSPVIPSMKERTVAASPMTDRNSQGSPSRSSNASADYDEVSVRIFENPLAPGNDMLPPTIVAVDHKVLSVKVDASAGESDAVSYNDSFLPLVTASPIFDESNQEAGIHDVPDFEQDKEETNRGESGAMSASMQSLVDGLMSWGGGFEMEEDHFALPVGMARNIVEEQISALQQPTN</sequence>
<feature type="compositionally biased region" description="Polar residues" evidence="1">
    <location>
        <begin position="898"/>
        <end position="913"/>
    </location>
</feature>